<keyword evidence="4 7" id="KW-1133">Transmembrane helix</keyword>
<accession>A0A934TXE7</accession>
<dbReference type="InterPro" id="IPR001248">
    <property type="entry name" value="Pur-cyt_permease"/>
</dbReference>
<feature type="transmembrane region" description="Helical" evidence="7">
    <location>
        <begin position="360"/>
        <end position="376"/>
    </location>
</feature>
<evidence type="ECO:0000256" key="7">
    <source>
        <dbReference type="SAM" id="Phobius"/>
    </source>
</evidence>
<feature type="transmembrane region" description="Helical" evidence="7">
    <location>
        <begin position="47"/>
        <end position="80"/>
    </location>
</feature>
<feature type="region of interest" description="Disordered" evidence="6">
    <location>
        <begin position="1"/>
        <end position="22"/>
    </location>
</feature>
<feature type="transmembrane region" description="Helical" evidence="7">
    <location>
        <begin position="318"/>
        <end position="339"/>
    </location>
</feature>
<keyword evidence="9" id="KW-1185">Reference proteome</keyword>
<organism evidence="8 9">
    <name type="scientific">Ramlibacter ginsenosidimutans</name>
    <dbReference type="NCBI Taxonomy" id="502333"/>
    <lineage>
        <taxon>Bacteria</taxon>
        <taxon>Pseudomonadati</taxon>
        <taxon>Pseudomonadota</taxon>
        <taxon>Betaproteobacteria</taxon>
        <taxon>Burkholderiales</taxon>
        <taxon>Comamonadaceae</taxon>
        <taxon>Ramlibacter</taxon>
    </lineage>
</organism>
<evidence type="ECO:0000256" key="2">
    <source>
        <dbReference type="ARBA" id="ARBA00008974"/>
    </source>
</evidence>
<dbReference type="PANTHER" id="PTHR30618">
    <property type="entry name" value="NCS1 FAMILY PURINE/PYRIMIDINE TRANSPORTER"/>
    <property type="match status" value="1"/>
</dbReference>
<comment type="subcellular location">
    <subcellularLocation>
        <location evidence="1">Membrane</location>
        <topology evidence="1">Multi-pass membrane protein</topology>
    </subcellularLocation>
</comment>
<feature type="transmembrane region" description="Helical" evidence="7">
    <location>
        <begin position="187"/>
        <end position="205"/>
    </location>
</feature>
<feature type="transmembrane region" description="Helical" evidence="7">
    <location>
        <begin position="276"/>
        <end position="298"/>
    </location>
</feature>
<sequence length="492" mass="53039">MIPSDLQARGYSPGLTNPDLAPTTPAQRTWGAFSIFNVWTSDVHSLWGYYLAASLFLLCGSFLNFILAIGIGSLAIYVLMTMVGLAGVRTGVPFPVLARASFGVWGANFPALVRAIVACFWYGAQTAAASGAIVALLTRSPDLLAFHKNVHLLGHSALEVICYVVVWALQLLIIQRGMETVRRFQDWAGPGVWLAMLVLAIGLVVKAGSFSFDSRIPTDVLLEKTKDAGVPGTPGSFGSLAAVAAVWITYFAALYLNFCDFTRYAKDEAAVKKGNLWGLPVNLLLFSLVAGVTTLAAFKVYGEVLIHPDQISAKFDSWVLAAIAALTFAIATLGINVVANFVSPAFDISNVFPKHISFKQGGYIAALIALVLYPFAPWEGSAASFVGAIGSTMGPLFGVIMVDYYLIARGRIDVDALYRENGRYRFQGGWNVKALVAAGIGIVFSTLLPNFTDLLPTWWGLYGWFFGVAIGGACYWGLRMLPEVDPELTRQA</sequence>
<dbReference type="GO" id="GO:0005886">
    <property type="term" value="C:plasma membrane"/>
    <property type="evidence" value="ECO:0007669"/>
    <property type="project" value="TreeGrafter"/>
</dbReference>
<dbReference type="Proteomes" id="UP000630528">
    <property type="component" value="Unassembled WGS sequence"/>
</dbReference>
<reference evidence="8" key="2">
    <citation type="submission" date="2021-01" db="EMBL/GenBank/DDBJ databases">
        <authorList>
            <person name="Kang M."/>
        </authorList>
    </citation>
    <scope>NUCLEOTIDE SEQUENCE</scope>
    <source>
        <strain evidence="8">KACC 17527</strain>
    </source>
</reference>
<keyword evidence="5 7" id="KW-0472">Membrane</keyword>
<feature type="transmembrane region" description="Helical" evidence="7">
    <location>
        <begin position="382"/>
        <end position="407"/>
    </location>
</feature>
<name>A0A934TXE7_9BURK</name>
<evidence type="ECO:0000256" key="4">
    <source>
        <dbReference type="ARBA" id="ARBA00022989"/>
    </source>
</evidence>
<evidence type="ECO:0000256" key="3">
    <source>
        <dbReference type="ARBA" id="ARBA00022692"/>
    </source>
</evidence>
<protein>
    <submittedName>
        <fullName evidence="8">NCS1 family nucleobase:cation symporter-1</fullName>
    </submittedName>
</protein>
<evidence type="ECO:0000256" key="6">
    <source>
        <dbReference type="SAM" id="MobiDB-lite"/>
    </source>
</evidence>
<reference evidence="8" key="1">
    <citation type="journal article" date="2012" name="J. Microbiol. Biotechnol.">
        <title>Ramlibacter ginsenosidimutans sp. nov., with ginsenoside-converting activity.</title>
        <authorList>
            <person name="Wang L."/>
            <person name="An D.S."/>
            <person name="Kim S.G."/>
            <person name="Jin F.X."/>
            <person name="Kim S.C."/>
            <person name="Lee S.T."/>
            <person name="Im W.T."/>
        </authorList>
    </citation>
    <scope>NUCLEOTIDE SEQUENCE</scope>
    <source>
        <strain evidence="8">KACC 17527</strain>
    </source>
</reference>
<dbReference type="EMBL" id="JAEPWM010000016">
    <property type="protein sequence ID" value="MBK6009238.1"/>
    <property type="molecule type" value="Genomic_DNA"/>
</dbReference>
<dbReference type="InterPro" id="IPR045225">
    <property type="entry name" value="Uracil/uridine/allantoin_perm"/>
</dbReference>
<dbReference type="RefSeq" id="WP_201177673.1">
    <property type="nucleotide sequence ID" value="NZ_JAEPWM010000016.1"/>
</dbReference>
<evidence type="ECO:0000256" key="1">
    <source>
        <dbReference type="ARBA" id="ARBA00004141"/>
    </source>
</evidence>
<comment type="caution">
    <text evidence="8">The sequence shown here is derived from an EMBL/GenBank/DDBJ whole genome shotgun (WGS) entry which is preliminary data.</text>
</comment>
<proteinExistence type="inferred from homology"/>
<evidence type="ECO:0000313" key="8">
    <source>
        <dbReference type="EMBL" id="MBK6009238.1"/>
    </source>
</evidence>
<dbReference type="Pfam" id="PF02133">
    <property type="entry name" value="Transp_cyt_pur"/>
    <property type="match status" value="1"/>
</dbReference>
<gene>
    <name evidence="8" type="ORF">JJB11_24330</name>
</gene>
<evidence type="ECO:0000256" key="5">
    <source>
        <dbReference type="ARBA" id="ARBA00023136"/>
    </source>
</evidence>
<comment type="similarity">
    <text evidence="2">Belongs to the purine-cytosine permease (2.A.39) family.</text>
</comment>
<feature type="transmembrane region" description="Helical" evidence="7">
    <location>
        <begin position="115"/>
        <end position="137"/>
    </location>
</feature>
<keyword evidence="3 7" id="KW-0812">Transmembrane</keyword>
<dbReference type="AlphaFoldDB" id="A0A934TXE7"/>
<feature type="transmembrane region" description="Helical" evidence="7">
    <location>
        <begin position="428"/>
        <end position="447"/>
    </location>
</feature>
<feature type="transmembrane region" description="Helical" evidence="7">
    <location>
        <begin position="237"/>
        <end position="256"/>
    </location>
</feature>
<dbReference type="Gene3D" id="1.10.4160.10">
    <property type="entry name" value="Hydantoin permease"/>
    <property type="match status" value="1"/>
</dbReference>
<feature type="transmembrane region" description="Helical" evidence="7">
    <location>
        <begin position="459"/>
        <end position="478"/>
    </location>
</feature>
<evidence type="ECO:0000313" key="9">
    <source>
        <dbReference type="Proteomes" id="UP000630528"/>
    </source>
</evidence>
<dbReference type="PANTHER" id="PTHR30618:SF6">
    <property type="entry name" value="NCS1 FAMILY NUCLEOBASE:CATION SYMPORTER-1"/>
    <property type="match status" value="1"/>
</dbReference>
<dbReference type="GO" id="GO:0015205">
    <property type="term" value="F:nucleobase transmembrane transporter activity"/>
    <property type="evidence" value="ECO:0007669"/>
    <property type="project" value="TreeGrafter"/>
</dbReference>
<feature type="transmembrane region" description="Helical" evidence="7">
    <location>
        <begin position="157"/>
        <end position="175"/>
    </location>
</feature>